<dbReference type="Proteomes" id="UP001215598">
    <property type="component" value="Unassembled WGS sequence"/>
</dbReference>
<evidence type="ECO:0000313" key="3">
    <source>
        <dbReference type="Proteomes" id="UP001215598"/>
    </source>
</evidence>
<gene>
    <name evidence="2" type="ORF">B0H16DRAFT_1310196</name>
</gene>
<comment type="caution">
    <text evidence="2">The sequence shown here is derived from an EMBL/GenBank/DDBJ whole genome shotgun (WGS) entry which is preliminary data.</text>
</comment>
<feature type="compositionally biased region" description="Basic and acidic residues" evidence="1">
    <location>
        <begin position="829"/>
        <end position="850"/>
    </location>
</feature>
<evidence type="ECO:0000256" key="1">
    <source>
        <dbReference type="SAM" id="MobiDB-lite"/>
    </source>
</evidence>
<name>A0AAD7JLZ9_9AGAR</name>
<evidence type="ECO:0000313" key="2">
    <source>
        <dbReference type="EMBL" id="KAJ7765293.1"/>
    </source>
</evidence>
<feature type="region of interest" description="Disordered" evidence="1">
    <location>
        <begin position="35"/>
        <end position="153"/>
    </location>
</feature>
<protein>
    <submittedName>
        <fullName evidence="2">Uncharacterized protein</fullName>
    </submittedName>
</protein>
<sequence length="919" mass="103254">MFPAQLVSLGYYTAQNAEEWIDLPKFMRWLGHQAQKAVATPPTSPMKRIPVPRGLPPMPAADTMSQQPSSSPYPLSSPLPLPMLPSGSGGISSISSSPIRVPDSEQEEFPVFPTVPNKRKRKESTPEPDTSDSDSEVVVKKKAKRRAPKGTADHKLQAITRQLRVPEIRDVDKVFACWTVPQTDIEIDFAYRVDLTNDESNALSMAAIIKSQDQDAWGGGSAGSTKKPTKVLALDGVPCQVAKHDCQGVYVCDQLDQDLLHGHERYEPDDDEMRELFDAERTVNLRETSSMAIRAAAFYAEIHNKPCPHLNDGVFCTGLPPNFDGKSGFIGCENYSPDQPRTHRFITINRDVKEDLIRELLSNNGRFVSDVNVDSESAICARGKIVHRPCGANIQIFSPIDHDDRRGIVYLTGPHNHPKFPSTKVSRDGKDAYRRAVDAAGVSGLTVLKCDSAASTSKIFNGHIPAELDPGLANSRIKRGLIAKVKRNENPHGMGIEGVIFRQKRMQSLPREKQYIWRVTSEYREELIITMLPYLANLIHRVKVSLHDNTYARVHGEWKEWEVVIWDDRCNIRVTIGRIYSKHETYEVFKKMWPGLFETIARVTGSEVKFKFIDGQGLKAILVDGNKPQANALGDYIGSRNRPHLSGIHEKNPKLILPNVLRTCDIHVNRKFTSIASIVPDEPMSRIRGYWIADKDSIPWFFPSINEFLSKIPEEDWYLTPGDTNLNESAHPYTNQHTGTNLALLEAIDRAYDMDLQVEAKIRTMEQSCVLVNHHNTKPQRDRKNASRRTSHYHKALERTEARFELENLDDSIQESAAKMKELRERRKALKEASGIKKTKRSGEKAKETLPDAEEFAGLSDAENIQSSPVHPALRLCNDASPVRANLDVELEPGLEPLFPHSEGNSYLELSGDLVDYIP</sequence>
<reference evidence="2" key="1">
    <citation type="submission" date="2023-03" db="EMBL/GenBank/DDBJ databases">
        <title>Massive genome expansion in bonnet fungi (Mycena s.s.) driven by repeated elements and novel gene families across ecological guilds.</title>
        <authorList>
            <consortium name="Lawrence Berkeley National Laboratory"/>
            <person name="Harder C.B."/>
            <person name="Miyauchi S."/>
            <person name="Viragh M."/>
            <person name="Kuo A."/>
            <person name="Thoen E."/>
            <person name="Andreopoulos B."/>
            <person name="Lu D."/>
            <person name="Skrede I."/>
            <person name="Drula E."/>
            <person name="Henrissat B."/>
            <person name="Morin E."/>
            <person name="Kohler A."/>
            <person name="Barry K."/>
            <person name="LaButti K."/>
            <person name="Morin E."/>
            <person name="Salamov A."/>
            <person name="Lipzen A."/>
            <person name="Mereny Z."/>
            <person name="Hegedus B."/>
            <person name="Baldrian P."/>
            <person name="Stursova M."/>
            <person name="Weitz H."/>
            <person name="Taylor A."/>
            <person name="Grigoriev I.V."/>
            <person name="Nagy L.G."/>
            <person name="Martin F."/>
            <person name="Kauserud H."/>
        </authorList>
    </citation>
    <scope>NUCLEOTIDE SEQUENCE</scope>
    <source>
        <strain evidence="2">CBHHK182m</strain>
    </source>
</reference>
<accession>A0AAD7JLZ9</accession>
<organism evidence="2 3">
    <name type="scientific">Mycena metata</name>
    <dbReference type="NCBI Taxonomy" id="1033252"/>
    <lineage>
        <taxon>Eukaryota</taxon>
        <taxon>Fungi</taxon>
        <taxon>Dikarya</taxon>
        <taxon>Basidiomycota</taxon>
        <taxon>Agaricomycotina</taxon>
        <taxon>Agaricomycetes</taxon>
        <taxon>Agaricomycetidae</taxon>
        <taxon>Agaricales</taxon>
        <taxon>Marasmiineae</taxon>
        <taxon>Mycenaceae</taxon>
        <taxon>Mycena</taxon>
    </lineage>
</organism>
<dbReference type="AlphaFoldDB" id="A0AAD7JLZ9"/>
<proteinExistence type="predicted"/>
<feature type="region of interest" description="Disordered" evidence="1">
    <location>
        <begin position="829"/>
        <end position="851"/>
    </location>
</feature>
<keyword evidence="3" id="KW-1185">Reference proteome</keyword>
<dbReference type="EMBL" id="JARKIB010000026">
    <property type="protein sequence ID" value="KAJ7765293.1"/>
    <property type="molecule type" value="Genomic_DNA"/>
</dbReference>